<reference evidence="8" key="2">
    <citation type="submission" date="2015-06" db="UniProtKB">
        <authorList>
            <consortium name="EnsemblMetazoa"/>
        </authorList>
    </citation>
    <scope>IDENTIFICATION</scope>
</reference>
<dbReference type="FunFam" id="3.30.565.10:FF:000003">
    <property type="entry name" value="DNA mismatch repair endonuclease MutL"/>
    <property type="match status" value="1"/>
</dbReference>
<dbReference type="Pfam" id="PF16413">
    <property type="entry name" value="Mlh1_C"/>
    <property type="match status" value="1"/>
</dbReference>
<name>T1K183_TETUR</name>
<dbReference type="InterPro" id="IPR014762">
    <property type="entry name" value="DNA_mismatch_repair_CS"/>
</dbReference>
<dbReference type="PANTHER" id="PTHR10073:SF12">
    <property type="entry name" value="DNA MISMATCH REPAIR PROTEIN MLH1"/>
    <property type="match status" value="1"/>
</dbReference>
<dbReference type="InterPro" id="IPR036890">
    <property type="entry name" value="HATPase_C_sf"/>
</dbReference>
<dbReference type="InterPro" id="IPR038973">
    <property type="entry name" value="MutL/Mlh/Pms-like"/>
</dbReference>
<comment type="subcellular location">
    <subcellularLocation>
        <location evidence="1">Nucleus</location>
    </subcellularLocation>
</comment>
<evidence type="ECO:0000256" key="2">
    <source>
        <dbReference type="ARBA" id="ARBA00006082"/>
    </source>
</evidence>
<dbReference type="GO" id="GO:0032389">
    <property type="term" value="C:MutLalpha complex"/>
    <property type="evidence" value="ECO:0007669"/>
    <property type="project" value="TreeGrafter"/>
</dbReference>
<feature type="compositionally biased region" description="Low complexity" evidence="6">
    <location>
        <begin position="370"/>
        <end position="382"/>
    </location>
</feature>
<evidence type="ECO:0000256" key="1">
    <source>
        <dbReference type="ARBA" id="ARBA00004123"/>
    </source>
</evidence>
<dbReference type="PANTHER" id="PTHR10073">
    <property type="entry name" value="DNA MISMATCH REPAIR PROTEIN MLH, PMS, MUTL"/>
    <property type="match status" value="1"/>
</dbReference>
<dbReference type="STRING" id="32264.T1K183"/>
<protein>
    <recommendedName>
        <fullName evidence="7">DNA mismatch repair protein S5 domain-containing protein</fullName>
    </recommendedName>
</protein>
<evidence type="ECO:0000313" key="8">
    <source>
        <dbReference type="EnsemblMetazoa" id="tetur04g00370.1"/>
    </source>
</evidence>
<dbReference type="InterPro" id="IPR032189">
    <property type="entry name" value="Mlh1_C"/>
</dbReference>
<dbReference type="eggNOG" id="KOG1979">
    <property type="taxonomic scope" value="Eukaryota"/>
</dbReference>
<dbReference type="HOGENOM" id="CLU_004131_2_0_1"/>
<dbReference type="GO" id="GO:0006298">
    <property type="term" value="P:mismatch repair"/>
    <property type="evidence" value="ECO:0007669"/>
    <property type="project" value="InterPro"/>
</dbReference>
<evidence type="ECO:0000256" key="3">
    <source>
        <dbReference type="ARBA" id="ARBA00022763"/>
    </source>
</evidence>
<dbReference type="AlphaFoldDB" id="T1K183"/>
<dbReference type="InterPro" id="IPR013507">
    <property type="entry name" value="DNA_mismatch_S5_2-like"/>
</dbReference>
<proteinExistence type="inferred from homology"/>
<evidence type="ECO:0000259" key="7">
    <source>
        <dbReference type="SMART" id="SM01340"/>
    </source>
</evidence>
<accession>T1K183</accession>
<feature type="domain" description="DNA mismatch repair protein S5" evidence="7">
    <location>
        <begin position="220"/>
        <end position="339"/>
    </location>
</feature>
<dbReference type="Proteomes" id="UP000015104">
    <property type="component" value="Unassembled WGS sequence"/>
</dbReference>
<keyword evidence="4" id="KW-0234">DNA repair</keyword>
<dbReference type="GO" id="GO:0030983">
    <property type="term" value="F:mismatched DNA binding"/>
    <property type="evidence" value="ECO:0007669"/>
    <property type="project" value="InterPro"/>
</dbReference>
<dbReference type="InterPro" id="IPR020568">
    <property type="entry name" value="Ribosomal_Su5_D2-typ_SF"/>
</dbReference>
<feature type="region of interest" description="Disordered" evidence="6">
    <location>
        <begin position="363"/>
        <end position="392"/>
    </location>
</feature>
<dbReference type="GO" id="GO:0016887">
    <property type="term" value="F:ATP hydrolysis activity"/>
    <property type="evidence" value="ECO:0007669"/>
    <property type="project" value="InterPro"/>
</dbReference>
<evidence type="ECO:0000256" key="5">
    <source>
        <dbReference type="ARBA" id="ARBA00023242"/>
    </source>
</evidence>
<dbReference type="SMART" id="SM01340">
    <property type="entry name" value="DNA_mis_repair"/>
    <property type="match status" value="1"/>
</dbReference>
<dbReference type="EnsemblMetazoa" id="tetur04g00370.1">
    <property type="protein sequence ID" value="tetur04g00370.1"/>
    <property type="gene ID" value="tetur04g00370"/>
</dbReference>
<gene>
    <name evidence="8" type="primary">107360089</name>
</gene>
<keyword evidence="5" id="KW-0539">Nucleus</keyword>
<reference evidence="9" key="1">
    <citation type="submission" date="2011-08" db="EMBL/GenBank/DDBJ databases">
        <authorList>
            <person name="Rombauts S."/>
        </authorList>
    </citation>
    <scope>NUCLEOTIDE SEQUENCE</scope>
    <source>
        <strain evidence="9">London</strain>
    </source>
</reference>
<dbReference type="OMA" id="MCLIQHE"/>
<dbReference type="InterPro" id="IPR014721">
    <property type="entry name" value="Ribsml_uS5_D2-typ_fold_subgr"/>
</dbReference>
<dbReference type="GO" id="GO:0140664">
    <property type="term" value="F:ATP-dependent DNA damage sensor activity"/>
    <property type="evidence" value="ECO:0007669"/>
    <property type="project" value="InterPro"/>
</dbReference>
<dbReference type="SUPFAM" id="SSF55874">
    <property type="entry name" value="ATPase domain of HSP90 chaperone/DNA topoisomerase II/histidine kinase"/>
    <property type="match status" value="1"/>
</dbReference>
<dbReference type="GO" id="GO:0005524">
    <property type="term" value="F:ATP binding"/>
    <property type="evidence" value="ECO:0007669"/>
    <property type="project" value="InterPro"/>
</dbReference>
<evidence type="ECO:0000256" key="6">
    <source>
        <dbReference type="SAM" id="MobiDB-lite"/>
    </source>
</evidence>
<keyword evidence="3" id="KW-0227">DNA damage</keyword>
<dbReference type="Pfam" id="PF01119">
    <property type="entry name" value="DNA_mis_repair"/>
    <property type="match status" value="1"/>
</dbReference>
<dbReference type="Gene3D" id="3.30.230.10">
    <property type="match status" value="1"/>
</dbReference>
<sequence>MEPSPPLTRIQKLPADVIAKIKAGEVIVRPFNAVKELIENSLDAMSTHIIVRIKGGGRDSIQVQDNGTGISKEDLMIAYQKHTTSKLSSFEDITKLTTYGFRGEALSSIAAVSQLTIISRVKDCVCGYKISITEGNPETPNPVAIAANPGTLISINQLFFNMPIRKKSLKSPSEEYNAIFDLVSKYAVHCSNFVSFVLEKDESRICDVQTFVESQTIDNIRLLYGKEIAANVTPITAQSSRDIFTCTGFISQINYSLKKMRFILFINDRLVDCAPLKKSIELIYSNFLVKGAHPFVYLSVKISPSNLDVNVHPSKNEVRFLYEEHILNEIKSSIESKLTSTTSSRVIATTSSQSKLNVTFSEPSHSKLNTSLSASLSQSKTSPKINPAKKVRTDARNQTIDEIWDRNEFCSASGENMIVREIQLDSIKELRKEVLAKCDIDLHRTIKDSCFIGVVSNNIIAIQHETKLLVTDITKLSYELFYQLYLQDFGNFGVLEFTEPHSIGKLYEMFEPYRDHDSISSDDACVKLTRRYIRDMAEDYFSLELKPDGTLCSLPVLLNGYHPNPLKLPSFINDLVHNVDWKNEKPCFQTFGYALARLFTPSVHDYDNSEDWLRVISSILYPKIKSFLKPSEKLKDHFKVITATNQLYRVFERC</sequence>
<dbReference type="SUPFAM" id="SSF54211">
    <property type="entry name" value="Ribosomal protein S5 domain 2-like"/>
    <property type="match status" value="1"/>
</dbReference>
<dbReference type="InterPro" id="IPR002099">
    <property type="entry name" value="MutL/Mlh/PMS"/>
</dbReference>
<evidence type="ECO:0000256" key="4">
    <source>
        <dbReference type="ARBA" id="ARBA00023204"/>
    </source>
</evidence>
<dbReference type="FunFam" id="3.30.230.10:FF:000014">
    <property type="entry name" value="DNA mismatch repair protein Mlh1"/>
    <property type="match status" value="1"/>
</dbReference>
<dbReference type="NCBIfam" id="TIGR00585">
    <property type="entry name" value="mutl"/>
    <property type="match status" value="1"/>
</dbReference>
<organism evidence="8 9">
    <name type="scientific">Tetranychus urticae</name>
    <name type="common">Two-spotted spider mite</name>
    <dbReference type="NCBI Taxonomy" id="32264"/>
    <lineage>
        <taxon>Eukaryota</taxon>
        <taxon>Metazoa</taxon>
        <taxon>Ecdysozoa</taxon>
        <taxon>Arthropoda</taxon>
        <taxon>Chelicerata</taxon>
        <taxon>Arachnida</taxon>
        <taxon>Acari</taxon>
        <taxon>Acariformes</taxon>
        <taxon>Trombidiformes</taxon>
        <taxon>Prostigmata</taxon>
        <taxon>Eleutherengona</taxon>
        <taxon>Raphignathae</taxon>
        <taxon>Tetranychoidea</taxon>
        <taxon>Tetranychidae</taxon>
        <taxon>Tetranychus</taxon>
    </lineage>
</organism>
<dbReference type="Pfam" id="PF13589">
    <property type="entry name" value="HATPase_c_3"/>
    <property type="match status" value="1"/>
</dbReference>
<dbReference type="EMBL" id="CAEY01001346">
    <property type="status" value="NOT_ANNOTATED_CDS"/>
    <property type="molecule type" value="Genomic_DNA"/>
</dbReference>
<dbReference type="Gene3D" id="3.30.565.10">
    <property type="entry name" value="Histidine kinase-like ATPase, C-terminal domain"/>
    <property type="match status" value="1"/>
</dbReference>
<dbReference type="PROSITE" id="PS00058">
    <property type="entry name" value="DNA_MISMATCH_REPAIR_1"/>
    <property type="match status" value="1"/>
</dbReference>
<evidence type="ECO:0000313" key="9">
    <source>
        <dbReference type="Proteomes" id="UP000015104"/>
    </source>
</evidence>
<keyword evidence="9" id="KW-1185">Reference proteome</keyword>
<dbReference type="KEGG" id="tut:107360089"/>
<dbReference type="CDD" id="cd16926">
    <property type="entry name" value="HATPase_MutL-MLH-PMS-like"/>
    <property type="match status" value="1"/>
</dbReference>
<dbReference type="OrthoDB" id="10263226at2759"/>
<comment type="similarity">
    <text evidence="2">Belongs to the DNA mismatch repair MutL/HexB family.</text>
</comment>